<protein>
    <recommendedName>
        <fullName evidence="4">YHYH domain-containing protein</fullName>
    </recommendedName>
</protein>
<reference evidence="3" key="1">
    <citation type="submission" date="2015-09" db="EMBL/GenBank/DDBJ databases">
        <authorList>
            <consortium name="Pathogen Informatics"/>
        </authorList>
    </citation>
    <scope>NUCLEOTIDE SEQUENCE [LARGE SCALE GENOMIC DNA]</scope>
    <source>
        <strain evidence="3">Lake Konstanz</strain>
    </source>
</reference>
<feature type="chain" id="PRO_5006621347" description="YHYH domain-containing protein" evidence="1">
    <location>
        <begin position="20"/>
        <end position="387"/>
    </location>
</feature>
<feature type="signal peptide" evidence="1">
    <location>
        <begin position="1"/>
        <end position="19"/>
    </location>
</feature>
<dbReference type="AlphaFoldDB" id="A0A0S4IKA4"/>
<evidence type="ECO:0000313" key="2">
    <source>
        <dbReference type="EMBL" id="CUE64777.1"/>
    </source>
</evidence>
<proteinExistence type="predicted"/>
<accession>A0A0S4IKA4</accession>
<keyword evidence="1" id="KW-0732">Signal</keyword>
<name>A0A0S4IKA4_BODSA</name>
<dbReference type="OMA" id="GRCAINT"/>
<dbReference type="OrthoDB" id="10562332at2759"/>
<dbReference type="EMBL" id="CYKH01000046">
    <property type="protein sequence ID" value="CUE64777.1"/>
    <property type="molecule type" value="Genomic_DNA"/>
</dbReference>
<organism evidence="2 3">
    <name type="scientific">Bodo saltans</name>
    <name type="common">Flagellated protozoan</name>
    <dbReference type="NCBI Taxonomy" id="75058"/>
    <lineage>
        <taxon>Eukaryota</taxon>
        <taxon>Discoba</taxon>
        <taxon>Euglenozoa</taxon>
        <taxon>Kinetoplastea</taxon>
        <taxon>Metakinetoplastina</taxon>
        <taxon>Eubodonida</taxon>
        <taxon>Bodonidae</taxon>
        <taxon>Bodo</taxon>
    </lineage>
</organism>
<keyword evidence="3" id="KW-1185">Reference proteome</keyword>
<dbReference type="Proteomes" id="UP000051952">
    <property type="component" value="Unassembled WGS sequence"/>
</dbReference>
<sequence>MSLQRLAIVAALLAATTVAIPHGFSAFFDADACPSGWGELNAAQGRLIVSVTSPSVTGVTVNQPLLDQEDRSHAHGFSAVVSVPQKDIAAIGCCNNEGAHHGQYSINNNTASSTSGYPFSQLLLCTFQGHNDTAPVAYGTIGYFDPDVGGCPDNWNPMVDSNGRILIPGYEQGGSMQNGAAPLASGEDRQHHHNFSISFPTTDVSYVGAEGCCDSGPAAHEDLVVASTADSTSTDLPYVQLLTCVNQVPTFNHSFPADALTFSTISCPPGWDVVNEVSGRFLVALPVGGSPGASFGGDSIPSASTENPTHNHHISGSLTLPSVGVGLASGCCGNGYIGAGTYGFQGHTSDDSELLPYTMVPLCRNSLDSGRGSYLKKGTAARASLKK</sequence>
<dbReference type="VEuPathDB" id="TriTrypDB:BSAL_50645"/>
<evidence type="ECO:0008006" key="4">
    <source>
        <dbReference type="Google" id="ProtNLM"/>
    </source>
</evidence>
<evidence type="ECO:0000256" key="1">
    <source>
        <dbReference type="SAM" id="SignalP"/>
    </source>
</evidence>
<evidence type="ECO:0000313" key="3">
    <source>
        <dbReference type="Proteomes" id="UP000051952"/>
    </source>
</evidence>
<gene>
    <name evidence="2" type="ORF">BSAL_50645</name>
</gene>